<dbReference type="Gene3D" id="2.60.410.10">
    <property type="entry name" value="D-Ala-D-Ala carboxypeptidase, C-terminal domain"/>
    <property type="match status" value="1"/>
</dbReference>
<keyword evidence="7" id="KW-0732">Signal</keyword>
<dbReference type="GO" id="GO:0071555">
    <property type="term" value="P:cell wall organization"/>
    <property type="evidence" value="ECO:0007669"/>
    <property type="project" value="UniProtKB-KW"/>
</dbReference>
<dbReference type="GO" id="GO:0006508">
    <property type="term" value="P:proteolysis"/>
    <property type="evidence" value="ECO:0007669"/>
    <property type="project" value="UniProtKB-KW"/>
</dbReference>
<dbReference type="InterPro" id="IPR012338">
    <property type="entry name" value="Beta-lactam/transpept-like"/>
</dbReference>
<dbReference type="GO" id="GO:0008360">
    <property type="term" value="P:regulation of cell shape"/>
    <property type="evidence" value="ECO:0007669"/>
    <property type="project" value="UniProtKB-KW"/>
</dbReference>
<keyword evidence="18" id="KW-1185">Reference proteome</keyword>
<dbReference type="Pfam" id="PF07943">
    <property type="entry name" value="PBP5_C"/>
    <property type="match status" value="1"/>
</dbReference>
<dbReference type="Proteomes" id="UP000248555">
    <property type="component" value="Unassembled WGS sequence"/>
</dbReference>
<keyword evidence="9" id="KW-0133">Cell shape</keyword>
<feature type="binding site" evidence="14">
    <location>
        <position position="255"/>
    </location>
    <ligand>
        <name>substrate</name>
    </ligand>
</feature>
<name>A0A327Y161_9BACL</name>
<evidence type="ECO:0000256" key="14">
    <source>
        <dbReference type="PIRSR" id="PIRSR618044-2"/>
    </source>
</evidence>
<evidence type="ECO:0000256" key="15">
    <source>
        <dbReference type="RuleBase" id="RU004016"/>
    </source>
</evidence>
<comment type="catalytic activity">
    <reaction evidence="12">
        <text>Preferential cleavage: (Ac)2-L-Lys-D-Ala-|-D-Ala. Also transpeptidation of peptidyl-alanyl moieties that are N-acyl substituents of D-alanine.</text>
        <dbReference type="EC" id="3.4.16.4"/>
    </reaction>
</comment>
<dbReference type="EC" id="3.4.16.4" evidence="4"/>
<evidence type="ECO:0000256" key="13">
    <source>
        <dbReference type="PIRSR" id="PIRSR618044-1"/>
    </source>
</evidence>
<dbReference type="SMART" id="SM00936">
    <property type="entry name" value="PBP5_C"/>
    <property type="match status" value="1"/>
</dbReference>
<evidence type="ECO:0000256" key="12">
    <source>
        <dbReference type="ARBA" id="ARBA00034000"/>
    </source>
</evidence>
<dbReference type="InterPro" id="IPR001967">
    <property type="entry name" value="Peptidase_S11_N"/>
</dbReference>
<protein>
    <recommendedName>
        <fullName evidence="4">serine-type D-Ala-D-Ala carboxypeptidase</fullName>
        <ecNumber evidence="4">3.4.16.4</ecNumber>
    </recommendedName>
</protein>
<dbReference type="UniPathway" id="UPA00219"/>
<organism evidence="17 18">
    <name type="scientific">Paranoxybacillus vitaminiphilus</name>
    <dbReference type="NCBI Taxonomy" id="581036"/>
    <lineage>
        <taxon>Bacteria</taxon>
        <taxon>Bacillati</taxon>
        <taxon>Bacillota</taxon>
        <taxon>Bacilli</taxon>
        <taxon>Bacillales</taxon>
        <taxon>Anoxybacillaceae</taxon>
        <taxon>Paranoxybacillus</taxon>
    </lineage>
</organism>
<dbReference type="InterPro" id="IPR012907">
    <property type="entry name" value="Peptidase_S11_C"/>
</dbReference>
<gene>
    <name evidence="17" type="ORF">B0I26_13117</name>
</gene>
<feature type="active site" evidence="13">
    <location>
        <position position="130"/>
    </location>
</feature>
<keyword evidence="11" id="KW-0961">Cell wall biogenesis/degradation</keyword>
<evidence type="ECO:0000256" key="7">
    <source>
        <dbReference type="ARBA" id="ARBA00022729"/>
    </source>
</evidence>
<dbReference type="OrthoDB" id="9791132at2"/>
<dbReference type="AlphaFoldDB" id="A0A327Y161"/>
<dbReference type="GO" id="GO:0009002">
    <property type="term" value="F:serine-type D-Ala-D-Ala carboxypeptidase activity"/>
    <property type="evidence" value="ECO:0007669"/>
    <property type="project" value="UniProtKB-EC"/>
</dbReference>
<keyword evidence="10" id="KW-0573">Peptidoglycan synthesis</keyword>
<proteinExistence type="inferred from homology"/>
<dbReference type="GO" id="GO:0009252">
    <property type="term" value="P:peptidoglycan biosynthetic process"/>
    <property type="evidence" value="ECO:0007669"/>
    <property type="project" value="UniProtKB-UniPathway"/>
</dbReference>
<evidence type="ECO:0000313" key="17">
    <source>
        <dbReference type="EMBL" id="RAK14197.1"/>
    </source>
</evidence>
<keyword evidence="6" id="KW-0645">Protease</keyword>
<dbReference type="SUPFAM" id="SSF69189">
    <property type="entry name" value="Penicillin-binding protein associated domain"/>
    <property type="match status" value="1"/>
</dbReference>
<dbReference type="Pfam" id="PF00768">
    <property type="entry name" value="Peptidase_S11"/>
    <property type="match status" value="1"/>
</dbReference>
<dbReference type="InterPro" id="IPR037167">
    <property type="entry name" value="Peptidase_S11_C_sf"/>
</dbReference>
<keyword evidence="5 17" id="KW-0121">Carboxypeptidase</keyword>
<comment type="pathway">
    <text evidence="2">Cell wall biogenesis; peptidoglycan biosynthesis.</text>
</comment>
<comment type="function">
    <text evidence="1">Removes C-terminal D-alanyl residues from sugar-peptide cell wall precursors.</text>
</comment>
<dbReference type="PANTHER" id="PTHR21581:SF11">
    <property type="entry name" value="D-ALANYL-D-ALANINE CARBOXYPEPTIDASE DACA"/>
    <property type="match status" value="1"/>
</dbReference>
<dbReference type="InterPro" id="IPR018044">
    <property type="entry name" value="Peptidase_S11"/>
</dbReference>
<evidence type="ECO:0000256" key="11">
    <source>
        <dbReference type="ARBA" id="ARBA00023316"/>
    </source>
</evidence>
<evidence type="ECO:0000256" key="10">
    <source>
        <dbReference type="ARBA" id="ARBA00022984"/>
    </source>
</evidence>
<evidence type="ECO:0000256" key="9">
    <source>
        <dbReference type="ARBA" id="ARBA00022960"/>
    </source>
</evidence>
<evidence type="ECO:0000256" key="2">
    <source>
        <dbReference type="ARBA" id="ARBA00004752"/>
    </source>
</evidence>
<feature type="domain" description="Peptidase S11 D-Ala-D-Ala carboxypeptidase A C-terminal" evidence="16">
    <location>
        <begin position="310"/>
        <end position="421"/>
    </location>
</feature>
<comment type="caution">
    <text evidence="17">The sequence shown here is derived from an EMBL/GenBank/DDBJ whole genome shotgun (WGS) entry which is preliminary data.</text>
</comment>
<dbReference type="Gene3D" id="3.40.710.10">
    <property type="entry name" value="DD-peptidase/beta-lactamase superfamily"/>
    <property type="match status" value="1"/>
</dbReference>
<keyword evidence="8" id="KW-0378">Hydrolase</keyword>
<evidence type="ECO:0000256" key="8">
    <source>
        <dbReference type="ARBA" id="ARBA00022801"/>
    </source>
</evidence>
<evidence type="ECO:0000259" key="16">
    <source>
        <dbReference type="SMART" id="SM00936"/>
    </source>
</evidence>
<dbReference type="PRINTS" id="PR00725">
    <property type="entry name" value="DADACBPTASE1"/>
</dbReference>
<evidence type="ECO:0000313" key="18">
    <source>
        <dbReference type="Proteomes" id="UP000248555"/>
    </source>
</evidence>
<reference evidence="17 18" key="1">
    <citation type="submission" date="2018-06" db="EMBL/GenBank/DDBJ databases">
        <title>Genomic Encyclopedia of Type Strains, Phase III (KMG-III): the genomes of soil and plant-associated and newly described type strains.</title>
        <authorList>
            <person name="Whitman W."/>
        </authorList>
    </citation>
    <scope>NUCLEOTIDE SEQUENCE [LARGE SCALE GENOMIC DNA]</scope>
    <source>
        <strain evidence="17 18">CGMCC 1.8979</strain>
    </source>
</reference>
<dbReference type="EMBL" id="QLMH01000031">
    <property type="protein sequence ID" value="RAK14197.1"/>
    <property type="molecule type" value="Genomic_DNA"/>
</dbReference>
<evidence type="ECO:0000256" key="5">
    <source>
        <dbReference type="ARBA" id="ARBA00022645"/>
    </source>
</evidence>
<evidence type="ECO:0000256" key="1">
    <source>
        <dbReference type="ARBA" id="ARBA00003217"/>
    </source>
</evidence>
<feature type="active site" description="Proton acceptor" evidence="13">
    <location>
        <position position="69"/>
    </location>
</feature>
<accession>A0A327Y161</accession>
<evidence type="ECO:0000256" key="4">
    <source>
        <dbReference type="ARBA" id="ARBA00012448"/>
    </source>
</evidence>
<feature type="active site" description="Acyl-ester intermediate" evidence="13">
    <location>
        <position position="66"/>
    </location>
</feature>
<sequence>MKSLWHKSLILSLITIFFLASFLPLNRAEAAQDSLNIEADAAILVEAKTGKILYQKNIDTVLGIASMTKMMTEYLLLEAIKEKRVKWDQEYTVSDYVYKISQNRKLSNVPLRKDGKYTVRELYEAMAIYSANGATVAIAEIVAGSEENFVKMMNEKAEQLGLKDYKFVNATGLNNRDLQGLHPAGSDENAENVMSARAVATLAYHLLNEYPEILETASIPKKTFREGTDDEIKMDNWNWMLPGLVYSYEGVDGIKTGYTEFAGYCFTGTAERNGIRFITVVMNAKTDGKGTYKARFEETRKLLDYGFSNYSMKELYPAGYQIKGKSTLPVTKGKEKSVQIETKKPLSVVVKNGQEKSWEPIYVIDKKKLTKEGELTAPVKKGEKVGYMTVKYKGEDDYGYLTSEGEKAVQVDLVVSKDVEKANWFVLTIRGIGGLFSDVWTSVAKTVKGWF</sequence>
<dbReference type="SUPFAM" id="SSF56601">
    <property type="entry name" value="beta-lactamase/transpeptidase-like"/>
    <property type="match status" value="1"/>
</dbReference>
<dbReference type="PANTHER" id="PTHR21581">
    <property type="entry name" value="D-ALANYL-D-ALANINE CARBOXYPEPTIDASE"/>
    <property type="match status" value="1"/>
</dbReference>
<comment type="similarity">
    <text evidence="3 15">Belongs to the peptidase S11 family.</text>
</comment>
<evidence type="ECO:0000256" key="6">
    <source>
        <dbReference type="ARBA" id="ARBA00022670"/>
    </source>
</evidence>
<dbReference type="InterPro" id="IPR015956">
    <property type="entry name" value="Peniciliin-bd_prot_C_sf"/>
</dbReference>
<evidence type="ECO:0000256" key="3">
    <source>
        <dbReference type="ARBA" id="ARBA00007164"/>
    </source>
</evidence>